<feature type="transmembrane region" description="Helical" evidence="1">
    <location>
        <begin position="109"/>
        <end position="127"/>
    </location>
</feature>
<evidence type="ECO:0000256" key="1">
    <source>
        <dbReference type="SAM" id="Phobius"/>
    </source>
</evidence>
<accession>A0A8S1QQC7</accession>
<name>A0A8S1QQC7_9CILI</name>
<feature type="transmembrane region" description="Helical" evidence="1">
    <location>
        <begin position="34"/>
        <end position="49"/>
    </location>
</feature>
<proteinExistence type="predicted"/>
<gene>
    <name evidence="2" type="ORF">PSON_ATCC_30995.1.T1150123</name>
</gene>
<organism evidence="2 3">
    <name type="scientific">Paramecium sonneborni</name>
    <dbReference type="NCBI Taxonomy" id="65129"/>
    <lineage>
        <taxon>Eukaryota</taxon>
        <taxon>Sar</taxon>
        <taxon>Alveolata</taxon>
        <taxon>Ciliophora</taxon>
        <taxon>Intramacronucleata</taxon>
        <taxon>Oligohymenophorea</taxon>
        <taxon>Peniculida</taxon>
        <taxon>Parameciidae</taxon>
        <taxon>Paramecium</taxon>
    </lineage>
</organism>
<keyword evidence="1" id="KW-0472">Membrane</keyword>
<keyword evidence="3" id="KW-1185">Reference proteome</keyword>
<reference evidence="2" key="1">
    <citation type="submission" date="2021-01" db="EMBL/GenBank/DDBJ databases">
        <authorList>
            <consortium name="Genoscope - CEA"/>
            <person name="William W."/>
        </authorList>
    </citation>
    <scope>NUCLEOTIDE SEQUENCE</scope>
</reference>
<evidence type="ECO:0000313" key="2">
    <source>
        <dbReference type="EMBL" id="CAD8117929.1"/>
    </source>
</evidence>
<sequence>MTLFFHKILDRKLEKEYILKQNQQTIIIQHNQKVLILLLLLIFAIQKGLENNWSSFAFNAFGFIFIIVSYVYVSKTSIYYKYLLLVIVELFNFFYPFNRLMKIPPNQDSYLDGYFICLGTLAIINSFDIKIRYFMMIPIFGFNLAVGPHDSNLFWSQCLKFSIMLLLDIQIQFQQEIIKRKQFLNLYCDTIVQSFIEKEQMMETFQVQYCDESKSIQLINPKTKQKVNEFQQLEFKSRIRNIIIRPKQKLRSVDQYIFNFQGKLSLELFLYYFLNRTQKINDQRLIEFLKQYQQKVELDGIVDDTLNHIVVYKLHHHTHPQSLIIIKQLQAKTQMEQLKLKYKNQNLIIKYLMNILNTSLKQCMNDASFINNKNNLQKLSKQVQLILLKQQGQIIKAWNSFMNIIDFVQIPQDVNPLVSFNIVQLVNQVISIIKSLNPENQSSIELINQLKSQLIYSNFGKIRQLFLNLLFYLMEKSAYKIIITLQEEHSNLEDTFAIKITYKTKIKTSKSEFQHYPIINPLKFKDFHHNTQNSLYLEIPMSIYIVRLLGPNNKIYLKKEFQEYSLLFYLYKQVQPDMQLQKALNLKSENQIIMQSDIQPIQTQYISIQHLNQQQEDEY</sequence>
<keyword evidence="1" id="KW-0812">Transmembrane</keyword>
<feature type="transmembrane region" description="Helical" evidence="1">
    <location>
        <begin position="80"/>
        <end position="97"/>
    </location>
</feature>
<dbReference type="Proteomes" id="UP000692954">
    <property type="component" value="Unassembled WGS sequence"/>
</dbReference>
<evidence type="ECO:0000313" key="3">
    <source>
        <dbReference type="Proteomes" id="UP000692954"/>
    </source>
</evidence>
<dbReference type="OrthoDB" id="306373at2759"/>
<protein>
    <recommendedName>
        <fullName evidence="4">Transmembrane protein</fullName>
    </recommendedName>
</protein>
<dbReference type="AlphaFoldDB" id="A0A8S1QQC7"/>
<comment type="caution">
    <text evidence="2">The sequence shown here is derived from an EMBL/GenBank/DDBJ whole genome shotgun (WGS) entry which is preliminary data.</text>
</comment>
<dbReference type="EMBL" id="CAJJDN010000115">
    <property type="protein sequence ID" value="CAD8117929.1"/>
    <property type="molecule type" value="Genomic_DNA"/>
</dbReference>
<evidence type="ECO:0008006" key="4">
    <source>
        <dbReference type="Google" id="ProtNLM"/>
    </source>
</evidence>
<feature type="transmembrane region" description="Helical" evidence="1">
    <location>
        <begin position="55"/>
        <end position="73"/>
    </location>
</feature>
<keyword evidence="1" id="KW-1133">Transmembrane helix</keyword>